<organism evidence="2 3">
    <name type="scientific">Aspergillus heteromorphus CBS 117.55</name>
    <dbReference type="NCBI Taxonomy" id="1448321"/>
    <lineage>
        <taxon>Eukaryota</taxon>
        <taxon>Fungi</taxon>
        <taxon>Dikarya</taxon>
        <taxon>Ascomycota</taxon>
        <taxon>Pezizomycotina</taxon>
        <taxon>Eurotiomycetes</taxon>
        <taxon>Eurotiomycetidae</taxon>
        <taxon>Eurotiales</taxon>
        <taxon>Aspergillaceae</taxon>
        <taxon>Aspergillus</taxon>
        <taxon>Aspergillus subgen. Circumdati</taxon>
    </lineage>
</organism>
<keyword evidence="3" id="KW-1185">Reference proteome</keyword>
<protein>
    <submittedName>
        <fullName evidence="2">Uncharacterized protein</fullName>
    </submittedName>
</protein>
<dbReference type="Proteomes" id="UP000247233">
    <property type="component" value="Unassembled WGS sequence"/>
</dbReference>
<evidence type="ECO:0000313" key="3">
    <source>
        <dbReference type="Proteomes" id="UP000247233"/>
    </source>
</evidence>
<accession>A0A317VTT8</accession>
<comment type="caution">
    <text evidence="2">The sequence shown here is derived from an EMBL/GenBank/DDBJ whole genome shotgun (WGS) entry which is preliminary data.</text>
</comment>
<evidence type="ECO:0000313" key="2">
    <source>
        <dbReference type="EMBL" id="PWY76989.1"/>
    </source>
</evidence>
<dbReference type="VEuPathDB" id="FungiDB:BO70DRAFT_397878"/>
<dbReference type="RefSeq" id="XP_025397750.1">
    <property type="nucleotide sequence ID" value="XM_025546740.1"/>
</dbReference>
<feature type="region of interest" description="Disordered" evidence="1">
    <location>
        <begin position="45"/>
        <end position="65"/>
    </location>
</feature>
<proteinExistence type="predicted"/>
<dbReference type="AlphaFoldDB" id="A0A317VTT8"/>
<sequence length="322" mass="37066">MGARVGDRYETLILRWSQRAKIEEGKKQQQQQCGRFPAGWNRAVDVSDHAGEGDSGCTANERGSHKDHLPSVLVTKTVTLSPSRTPRFWPSTHIFIWESLRLDRTPPRIRRRNSFRRSSTMPVFLEQPVEPVVLVRDLADDENYVIAAFENHASHCSKCADPVKVHREDRSLCKRGHQYARDVAEYLCSKNGKIYSVVDLERNQPTLVKVPLRCDAVRQLLEAIEEGLRVNRKDETTAKLPRQRPVISYDQTYPAPPRRTEPVACDTIIEREPRALQRRRVIVHNSPKSSPSRGSLYEADAADRITRVNRSSRIYRPSEYYR</sequence>
<reference evidence="2 3" key="1">
    <citation type="submission" date="2016-12" db="EMBL/GenBank/DDBJ databases">
        <title>The genomes of Aspergillus section Nigri reveals drivers in fungal speciation.</title>
        <authorList>
            <consortium name="DOE Joint Genome Institute"/>
            <person name="Vesth T.C."/>
            <person name="Nybo J."/>
            <person name="Theobald S."/>
            <person name="Brandl J."/>
            <person name="Frisvad J.C."/>
            <person name="Nielsen K.F."/>
            <person name="Lyhne E.K."/>
            <person name="Kogle M.E."/>
            <person name="Kuo A."/>
            <person name="Riley R."/>
            <person name="Clum A."/>
            <person name="Nolan M."/>
            <person name="Lipzen A."/>
            <person name="Salamov A."/>
            <person name="Henrissat B."/>
            <person name="Wiebenga A."/>
            <person name="De Vries R.P."/>
            <person name="Grigoriev I.V."/>
            <person name="Mortensen U.H."/>
            <person name="Andersen M.R."/>
            <person name="Baker S.E."/>
        </authorList>
    </citation>
    <scope>NUCLEOTIDE SEQUENCE [LARGE SCALE GENOMIC DNA]</scope>
    <source>
        <strain evidence="2 3">CBS 117.55</strain>
    </source>
</reference>
<evidence type="ECO:0000256" key="1">
    <source>
        <dbReference type="SAM" id="MobiDB-lite"/>
    </source>
</evidence>
<dbReference type="GeneID" id="37068977"/>
<dbReference type="EMBL" id="MSFL01000019">
    <property type="protein sequence ID" value="PWY76989.1"/>
    <property type="molecule type" value="Genomic_DNA"/>
</dbReference>
<dbReference type="OrthoDB" id="5387413at2759"/>
<gene>
    <name evidence="2" type="ORF">BO70DRAFT_397878</name>
</gene>
<name>A0A317VTT8_9EURO</name>